<dbReference type="InterPro" id="IPR040919">
    <property type="entry name" value="Asparaginase_C"/>
</dbReference>
<dbReference type="FunFam" id="3.40.50.1170:FF:000003">
    <property type="entry name" value="60 kDa lysophospholipase"/>
    <property type="match status" value="1"/>
</dbReference>
<evidence type="ECO:0000313" key="14">
    <source>
        <dbReference type="Proteomes" id="UP001292094"/>
    </source>
</evidence>
<evidence type="ECO:0000256" key="9">
    <source>
        <dbReference type="PROSITE-ProRule" id="PRU10099"/>
    </source>
</evidence>
<dbReference type="SUPFAM" id="SSF53774">
    <property type="entry name" value="Glutaminase/Asparaginase"/>
    <property type="match status" value="1"/>
</dbReference>
<dbReference type="PIRSF" id="PIRSF001220">
    <property type="entry name" value="L-ASNase_gatD"/>
    <property type="match status" value="1"/>
</dbReference>
<keyword evidence="3" id="KW-0378">Hydrolase</keyword>
<organism evidence="13 14">
    <name type="scientific">Petrolisthes manimaculis</name>
    <dbReference type="NCBI Taxonomy" id="1843537"/>
    <lineage>
        <taxon>Eukaryota</taxon>
        <taxon>Metazoa</taxon>
        <taxon>Ecdysozoa</taxon>
        <taxon>Arthropoda</taxon>
        <taxon>Crustacea</taxon>
        <taxon>Multicrustacea</taxon>
        <taxon>Malacostraca</taxon>
        <taxon>Eumalacostraca</taxon>
        <taxon>Eucarida</taxon>
        <taxon>Decapoda</taxon>
        <taxon>Pleocyemata</taxon>
        <taxon>Anomura</taxon>
        <taxon>Galatheoidea</taxon>
        <taxon>Porcellanidae</taxon>
        <taxon>Petrolisthes</taxon>
    </lineage>
</organism>
<protein>
    <recommendedName>
        <fullName evidence="1">asparaginase</fullName>
        <ecNumber evidence="1">3.5.1.1</ecNumber>
    </recommendedName>
</protein>
<evidence type="ECO:0000256" key="8">
    <source>
        <dbReference type="PROSITE-ProRule" id="PRU00023"/>
    </source>
</evidence>
<keyword evidence="14" id="KW-1185">Reference proteome</keyword>
<dbReference type="AlphaFoldDB" id="A0AAE1QHG0"/>
<feature type="repeat" description="ANK" evidence="8">
    <location>
        <begin position="518"/>
        <end position="550"/>
    </location>
</feature>
<proteinExistence type="inferred from homology"/>
<dbReference type="InterPro" id="IPR020827">
    <property type="entry name" value="Asparaginase/glutaminase_AS1"/>
</dbReference>
<dbReference type="EC" id="3.5.1.1" evidence="1"/>
<evidence type="ECO:0000256" key="6">
    <source>
        <dbReference type="PIRSR" id="PIRSR001220-1"/>
    </source>
</evidence>
<dbReference type="GO" id="GO:0004067">
    <property type="term" value="F:asparaginase activity"/>
    <property type="evidence" value="ECO:0007669"/>
    <property type="project" value="UniProtKB-UniRule"/>
</dbReference>
<evidence type="ECO:0000256" key="4">
    <source>
        <dbReference type="ARBA" id="ARBA00023043"/>
    </source>
</evidence>
<dbReference type="PANTHER" id="PTHR11707:SF28">
    <property type="entry name" value="60 KDA LYSOPHOSPHOLIPASE"/>
    <property type="match status" value="1"/>
</dbReference>
<dbReference type="InterPro" id="IPR027473">
    <property type="entry name" value="L-asparaginase_C"/>
</dbReference>
<dbReference type="InterPro" id="IPR006034">
    <property type="entry name" value="Asparaginase/glutaminase-like"/>
</dbReference>
<evidence type="ECO:0000256" key="7">
    <source>
        <dbReference type="PIRSR" id="PIRSR001220-2"/>
    </source>
</evidence>
<feature type="repeat" description="ANK" evidence="8">
    <location>
        <begin position="485"/>
        <end position="517"/>
    </location>
</feature>
<dbReference type="InterPro" id="IPR006033">
    <property type="entry name" value="AsnA_fam"/>
</dbReference>
<evidence type="ECO:0000256" key="2">
    <source>
        <dbReference type="ARBA" id="ARBA00022737"/>
    </source>
</evidence>
<feature type="binding site" evidence="7">
    <location>
        <position position="135"/>
    </location>
    <ligand>
        <name>substrate</name>
    </ligand>
</feature>
<dbReference type="InterPro" id="IPR036770">
    <property type="entry name" value="Ankyrin_rpt-contain_sf"/>
</dbReference>
<evidence type="ECO:0000256" key="3">
    <source>
        <dbReference type="ARBA" id="ARBA00022801"/>
    </source>
</evidence>
<dbReference type="CDD" id="cd08963">
    <property type="entry name" value="L-asparaginase_I"/>
    <property type="match status" value="1"/>
</dbReference>
<dbReference type="InterPro" id="IPR036152">
    <property type="entry name" value="Asp/glu_Ase-like_sf"/>
</dbReference>
<dbReference type="InterPro" id="IPR041725">
    <property type="entry name" value="L-asparaginase_I"/>
</dbReference>
<dbReference type="NCBIfam" id="TIGR00519">
    <property type="entry name" value="asnASE_I"/>
    <property type="match status" value="1"/>
</dbReference>
<evidence type="ECO:0000256" key="1">
    <source>
        <dbReference type="ARBA" id="ARBA00012920"/>
    </source>
</evidence>
<evidence type="ECO:0000259" key="12">
    <source>
        <dbReference type="Pfam" id="PF17763"/>
    </source>
</evidence>
<dbReference type="PROSITE" id="PS50088">
    <property type="entry name" value="ANK_REPEAT"/>
    <property type="match status" value="3"/>
</dbReference>
<dbReference type="Pfam" id="PF17763">
    <property type="entry name" value="Asparaginase_C"/>
    <property type="match status" value="1"/>
</dbReference>
<feature type="active site" description="O-isoaspartyl threonine intermediate" evidence="6">
    <location>
        <position position="65"/>
    </location>
</feature>
<dbReference type="FunFam" id="3.40.50.40:FF:000001">
    <property type="entry name" value="L-asparaginase 1"/>
    <property type="match status" value="1"/>
</dbReference>
<evidence type="ECO:0000256" key="10">
    <source>
        <dbReference type="PROSITE-ProRule" id="PRU10100"/>
    </source>
</evidence>
<feature type="domain" description="L-asparaginase N-terminal" evidence="11">
    <location>
        <begin position="56"/>
        <end position="267"/>
    </location>
</feature>
<dbReference type="PRINTS" id="PR00139">
    <property type="entry name" value="ASNGLNASE"/>
</dbReference>
<dbReference type="SFLD" id="SFLDS00057">
    <property type="entry name" value="Glutaminase/Asparaginase"/>
    <property type="match status" value="1"/>
</dbReference>
<dbReference type="InterPro" id="IPR027475">
    <property type="entry name" value="Asparaginase/glutaminase_AS2"/>
</dbReference>
<feature type="repeat" description="ANK" evidence="8">
    <location>
        <begin position="584"/>
        <end position="616"/>
    </location>
</feature>
<dbReference type="PROSITE" id="PS00917">
    <property type="entry name" value="ASN_GLN_ASE_2"/>
    <property type="match status" value="1"/>
</dbReference>
<dbReference type="SUPFAM" id="SSF48403">
    <property type="entry name" value="Ankyrin repeat"/>
    <property type="match status" value="1"/>
</dbReference>
<dbReference type="Pfam" id="PF00710">
    <property type="entry name" value="Asparaginase"/>
    <property type="match status" value="1"/>
</dbReference>
<dbReference type="SMART" id="SM00248">
    <property type="entry name" value="ANK"/>
    <property type="match status" value="4"/>
</dbReference>
<dbReference type="Gene3D" id="3.40.50.1170">
    <property type="entry name" value="L-asparaginase, N-terminal domain"/>
    <property type="match status" value="1"/>
</dbReference>
<gene>
    <name evidence="13" type="ORF">Pmani_003096</name>
</gene>
<comment type="caution">
    <text evidence="13">The sequence shown here is derived from an EMBL/GenBank/DDBJ whole genome shotgun (WGS) entry which is preliminary data.</text>
</comment>
<evidence type="ECO:0000256" key="5">
    <source>
        <dbReference type="ARBA" id="ARBA00061199"/>
    </source>
</evidence>
<dbReference type="EMBL" id="JAWZYT010000221">
    <property type="protein sequence ID" value="KAK4326380.1"/>
    <property type="molecule type" value="Genomic_DNA"/>
</dbReference>
<keyword evidence="4 8" id="KW-0040">ANK repeat</keyword>
<dbReference type="GO" id="GO:0006528">
    <property type="term" value="P:asparagine metabolic process"/>
    <property type="evidence" value="ECO:0007669"/>
    <property type="project" value="UniProtKB-ARBA"/>
</dbReference>
<feature type="active site" evidence="9">
    <location>
        <position position="65"/>
    </location>
</feature>
<dbReference type="PROSITE" id="PS00144">
    <property type="entry name" value="ASN_GLN_ASE_1"/>
    <property type="match status" value="1"/>
</dbReference>
<dbReference type="PIRSF" id="PIRSF500176">
    <property type="entry name" value="L_ASNase"/>
    <property type="match status" value="1"/>
</dbReference>
<feature type="active site" evidence="10">
    <location>
        <position position="166"/>
    </location>
</feature>
<reference evidence="13" key="1">
    <citation type="submission" date="2023-11" db="EMBL/GenBank/DDBJ databases">
        <title>Genome assemblies of two species of porcelain crab, Petrolisthes cinctipes and Petrolisthes manimaculis (Anomura: Porcellanidae).</title>
        <authorList>
            <person name="Angst P."/>
        </authorList>
    </citation>
    <scope>NUCLEOTIDE SEQUENCE</scope>
    <source>
        <strain evidence="13">PB745_02</strain>
        <tissue evidence="13">Gill</tissue>
    </source>
</reference>
<dbReference type="Proteomes" id="UP001292094">
    <property type="component" value="Unassembled WGS sequence"/>
</dbReference>
<dbReference type="Gene3D" id="3.40.50.40">
    <property type="match status" value="1"/>
</dbReference>
<dbReference type="InterPro" id="IPR027474">
    <property type="entry name" value="L-asparaginase_N"/>
</dbReference>
<sequence>MDIPRTISTSSSLDEISASYDDVPIIDSTSVPKRLLGRKASLDLMMTEVEWKEESRVLVLYTGGTIGMVRNDRGNLAPIPRELETNIRRYPHMHDQLYASNHYGDSTNAPLVLPECREARRVVYWVYEYDPLLDSSNMTMDDWIRIAKDIRGVYEMFDGFVVLHGTDTLAYTAAALSFMLENLGKPVIITGSQIPIFETRSDGRDNFIGSVILAGSYSVPEVTVFFNNKMYRGNRTTKVSTGRLQAFDSPNMSPLATAGISIQVEYRSIFRPRTLKKFTVHDRLNRNVGLLTIFPSISTEAVRSCLQPPISGVVLQTYGAGNMPTNRTDIMQLLRDATKRGVILVNITQCLHGAVDSIYETGQALLDTGVISGHDMTPEAALTKLSYVLSKSNWDYETRKKMMNTNLRGEMTLMEYSNGDDGNTVGLDIFSAITRALQLSSEEDIETVKDMVIPTVFFTAAVNGDITRLQQVYKSGIEINLQDSSGWTALHMVVKDGMIEMVTWLLEHGASVHIRDKMGHSALTIAVHHNHHKIIKLLVQTGAHLMESPHKIGETLVAAAASDNCYCLTSYMLAGADLSYTDPCGRSPLHAACTVGSESCVKILLAAKVPTDVRDQTDLTPVMCAQINNHLNLVDLITSHEEKMDSLGR</sequence>
<evidence type="ECO:0000313" key="13">
    <source>
        <dbReference type="EMBL" id="KAK4326380.1"/>
    </source>
</evidence>
<comment type="similarity">
    <text evidence="5">In the N-terminal section; belongs to the asparaginase 1 family.</text>
</comment>
<keyword evidence="2" id="KW-0677">Repeat</keyword>
<accession>A0AAE1QHG0</accession>
<dbReference type="SMART" id="SM00870">
    <property type="entry name" value="Asparaginase"/>
    <property type="match status" value="1"/>
</dbReference>
<dbReference type="Gene3D" id="1.25.40.20">
    <property type="entry name" value="Ankyrin repeat-containing domain"/>
    <property type="match status" value="2"/>
</dbReference>
<dbReference type="InterPro" id="IPR037152">
    <property type="entry name" value="L-asparaginase_N_sf"/>
</dbReference>
<dbReference type="PROSITE" id="PS51732">
    <property type="entry name" value="ASN_GLN_ASE_3"/>
    <property type="match status" value="1"/>
</dbReference>
<dbReference type="PROSITE" id="PS50297">
    <property type="entry name" value="ANK_REP_REGION"/>
    <property type="match status" value="3"/>
</dbReference>
<dbReference type="Pfam" id="PF12796">
    <property type="entry name" value="Ank_2"/>
    <property type="match status" value="2"/>
</dbReference>
<name>A0AAE1QHG0_9EUCA</name>
<dbReference type="PANTHER" id="PTHR11707">
    <property type="entry name" value="L-ASPARAGINASE"/>
    <property type="match status" value="1"/>
</dbReference>
<feature type="domain" description="Asparaginase/glutaminase C-terminal" evidence="12">
    <location>
        <begin position="287"/>
        <end position="403"/>
    </location>
</feature>
<feature type="binding site" evidence="7">
    <location>
        <begin position="166"/>
        <end position="167"/>
    </location>
    <ligand>
        <name>substrate</name>
    </ligand>
</feature>
<evidence type="ECO:0000259" key="11">
    <source>
        <dbReference type="Pfam" id="PF00710"/>
    </source>
</evidence>
<dbReference type="InterPro" id="IPR002110">
    <property type="entry name" value="Ankyrin_rpt"/>
</dbReference>